<accession>A0ABT5MMQ5</accession>
<keyword evidence="4" id="KW-1003">Cell membrane</keyword>
<keyword evidence="6 8" id="KW-1133">Transmembrane helix</keyword>
<dbReference type="Proteomes" id="UP001221909">
    <property type="component" value="Unassembled WGS sequence"/>
</dbReference>
<organism evidence="9 10">
    <name type="scientific">Mannheimia cairinae</name>
    <dbReference type="NCBI Taxonomy" id="3025936"/>
    <lineage>
        <taxon>Bacteria</taxon>
        <taxon>Pseudomonadati</taxon>
        <taxon>Pseudomonadota</taxon>
        <taxon>Gammaproteobacteria</taxon>
        <taxon>Pasteurellales</taxon>
        <taxon>Pasteurellaceae</taxon>
        <taxon>Mannheimia</taxon>
    </lineage>
</organism>
<evidence type="ECO:0000256" key="3">
    <source>
        <dbReference type="ARBA" id="ARBA00019407"/>
    </source>
</evidence>
<evidence type="ECO:0000256" key="2">
    <source>
        <dbReference type="ARBA" id="ARBA00009962"/>
    </source>
</evidence>
<evidence type="ECO:0000256" key="8">
    <source>
        <dbReference type="SAM" id="Phobius"/>
    </source>
</evidence>
<dbReference type="EMBL" id="JAQSJE010000002">
    <property type="protein sequence ID" value="MDD0823467.1"/>
    <property type="molecule type" value="Genomic_DNA"/>
</dbReference>
<feature type="transmembrane region" description="Helical" evidence="8">
    <location>
        <begin position="6"/>
        <end position="23"/>
    </location>
</feature>
<dbReference type="Pfam" id="PF06173">
    <property type="entry name" value="DUF986"/>
    <property type="match status" value="1"/>
</dbReference>
<protein>
    <recommendedName>
        <fullName evidence="3">UPF0266 membrane protein YobD</fullName>
    </recommendedName>
</protein>
<evidence type="ECO:0000256" key="7">
    <source>
        <dbReference type="ARBA" id="ARBA00023136"/>
    </source>
</evidence>
<sequence>MTNIILLIFLFLGFLFAIYDQVIMNKLKGETKLNIPLKKQKGIDTWLLLGLISLSFIYGVQNKAAPFTLYLLATCIILAIYLAFLRTPRLLFKKEGFFFANLYFKYSNIYQVNIAELPPNNPKTKNNSLNTNEKILVIDLQGGRRLLAYITNDEDIQKAVDFFGSYKDTQNTKSQ</sequence>
<evidence type="ECO:0000256" key="5">
    <source>
        <dbReference type="ARBA" id="ARBA00022692"/>
    </source>
</evidence>
<evidence type="ECO:0000256" key="1">
    <source>
        <dbReference type="ARBA" id="ARBA00004651"/>
    </source>
</evidence>
<comment type="similarity">
    <text evidence="2">Belongs to the UPF0266 family.</text>
</comment>
<gene>
    <name evidence="9" type="ORF">PTQ27_03140</name>
</gene>
<comment type="caution">
    <text evidence="9">The sequence shown here is derived from an EMBL/GenBank/DDBJ whole genome shotgun (WGS) entry which is preliminary data.</text>
</comment>
<evidence type="ECO:0000256" key="6">
    <source>
        <dbReference type="ARBA" id="ARBA00022989"/>
    </source>
</evidence>
<keyword evidence="7 8" id="KW-0472">Membrane</keyword>
<comment type="subcellular location">
    <subcellularLocation>
        <location evidence="1">Cell membrane</location>
        <topology evidence="1">Multi-pass membrane protein</topology>
    </subcellularLocation>
</comment>
<keyword evidence="5 8" id="KW-0812">Transmembrane</keyword>
<evidence type="ECO:0000256" key="4">
    <source>
        <dbReference type="ARBA" id="ARBA00022475"/>
    </source>
</evidence>
<keyword evidence="10" id="KW-1185">Reference proteome</keyword>
<reference evidence="9 10" key="1">
    <citation type="submission" date="2023-02" db="EMBL/GenBank/DDBJ databases">
        <title>Mannheimia cairiniae sp. nov., a novel species of Mannheimia obtained from moscovy ducks (Cairina moschata) and reclassification of Mannheimia ovis as heterotypic synonym of Mannheimia pernigra.</title>
        <authorList>
            <person name="Christensen H."/>
        </authorList>
    </citation>
    <scope>NUCLEOTIDE SEQUENCE [LARGE SCALE GENOMIC DNA]</scope>
    <source>
        <strain evidence="9 10">AT1</strain>
    </source>
</reference>
<feature type="transmembrane region" description="Helical" evidence="8">
    <location>
        <begin position="67"/>
        <end position="85"/>
    </location>
</feature>
<dbReference type="RefSeq" id="WP_273749495.1">
    <property type="nucleotide sequence ID" value="NZ_JAQSJE010000002.1"/>
</dbReference>
<evidence type="ECO:0000313" key="9">
    <source>
        <dbReference type="EMBL" id="MDD0823467.1"/>
    </source>
</evidence>
<evidence type="ECO:0000313" key="10">
    <source>
        <dbReference type="Proteomes" id="UP001221909"/>
    </source>
</evidence>
<feature type="transmembrane region" description="Helical" evidence="8">
    <location>
        <begin position="43"/>
        <end position="61"/>
    </location>
</feature>
<proteinExistence type="inferred from homology"/>
<name>A0ABT5MMQ5_9PAST</name>
<dbReference type="InterPro" id="IPR009328">
    <property type="entry name" value="DUF986"/>
</dbReference>